<keyword evidence="5 8" id="KW-0812">Transmembrane</keyword>
<evidence type="ECO:0000256" key="3">
    <source>
        <dbReference type="ARBA" id="ARBA00022448"/>
    </source>
</evidence>
<evidence type="ECO:0000256" key="8">
    <source>
        <dbReference type="RuleBase" id="RU363041"/>
    </source>
</evidence>
<protein>
    <recommendedName>
        <fullName evidence="8">Probable membrane transporter protein</fullName>
    </recommendedName>
</protein>
<feature type="transmembrane region" description="Helical" evidence="8">
    <location>
        <begin position="50"/>
        <end position="69"/>
    </location>
</feature>
<dbReference type="PANTHER" id="PTHR30269">
    <property type="entry name" value="TRANSMEMBRANE PROTEIN YFCA"/>
    <property type="match status" value="1"/>
</dbReference>
<comment type="caution">
    <text evidence="9">The sequence shown here is derived from an EMBL/GenBank/DDBJ whole genome shotgun (WGS) entry which is preliminary data.</text>
</comment>
<evidence type="ECO:0000256" key="7">
    <source>
        <dbReference type="ARBA" id="ARBA00023136"/>
    </source>
</evidence>
<name>A0ABY1WSZ7_9GAMM</name>
<feature type="transmembrane region" description="Helical" evidence="8">
    <location>
        <begin position="146"/>
        <end position="167"/>
    </location>
</feature>
<organism evidence="9 10">
    <name type="scientific">Corallincola spongiicola</name>
    <dbReference type="NCBI Taxonomy" id="2520508"/>
    <lineage>
        <taxon>Bacteria</taxon>
        <taxon>Pseudomonadati</taxon>
        <taxon>Pseudomonadota</taxon>
        <taxon>Gammaproteobacteria</taxon>
        <taxon>Alteromonadales</taxon>
        <taxon>Psychromonadaceae</taxon>
        <taxon>Corallincola</taxon>
    </lineage>
</organism>
<dbReference type="PANTHER" id="PTHR30269:SF25">
    <property type="entry name" value="MEMBRANE TRANSPORTER PROTEIN-RELATED"/>
    <property type="match status" value="1"/>
</dbReference>
<evidence type="ECO:0000256" key="1">
    <source>
        <dbReference type="ARBA" id="ARBA00004651"/>
    </source>
</evidence>
<evidence type="ECO:0000313" key="10">
    <source>
        <dbReference type="Proteomes" id="UP000292544"/>
    </source>
</evidence>
<gene>
    <name evidence="9" type="ORF">EXY25_00105</name>
</gene>
<feature type="transmembrane region" description="Helical" evidence="8">
    <location>
        <begin position="78"/>
        <end position="102"/>
    </location>
</feature>
<keyword evidence="4 8" id="KW-1003">Cell membrane</keyword>
<dbReference type="EMBL" id="SHLY01000001">
    <property type="protein sequence ID" value="TAA47691.1"/>
    <property type="molecule type" value="Genomic_DNA"/>
</dbReference>
<keyword evidence="10" id="KW-1185">Reference proteome</keyword>
<evidence type="ECO:0000256" key="5">
    <source>
        <dbReference type="ARBA" id="ARBA00022692"/>
    </source>
</evidence>
<proteinExistence type="inferred from homology"/>
<evidence type="ECO:0000256" key="6">
    <source>
        <dbReference type="ARBA" id="ARBA00022989"/>
    </source>
</evidence>
<comment type="similarity">
    <text evidence="2 8">Belongs to the 4-toluene sulfonate uptake permease (TSUP) (TC 2.A.102) family.</text>
</comment>
<evidence type="ECO:0000256" key="4">
    <source>
        <dbReference type="ARBA" id="ARBA00022475"/>
    </source>
</evidence>
<reference evidence="10" key="1">
    <citation type="submission" date="2019-02" db="EMBL/GenBank/DDBJ databases">
        <title>Draft genome sequence of Muricauda sp. 176CP4-71.</title>
        <authorList>
            <person name="Park J.-S."/>
        </authorList>
    </citation>
    <scope>NUCLEOTIDE SEQUENCE [LARGE SCALE GENOMIC DNA]</scope>
    <source>
        <strain evidence="10">176GS2-150</strain>
    </source>
</reference>
<dbReference type="InterPro" id="IPR002781">
    <property type="entry name" value="TM_pro_TauE-like"/>
</dbReference>
<dbReference type="InterPro" id="IPR052017">
    <property type="entry name" value="TSUP"/>
</dbReference>
<dbReference type="RefSeq" id="WP_130565270.1">
    <property type="nucleotide sequence ID" value="NZ_SHLY01000001.1"/>
</dbReference>
<comment type="subcellular location">
    <subcellularLocation>
        <location evidence="1 8">Cell membrane</location>
        <topology evidence="1 8">Multi-pass membrane protein</topology>
    </subcellularLocation>
</comment>
<dbReference type="Proteomes" id="UP000292544">
    <property type="component" value="Unassembled WGS sequence"/>
</dbReference>
<feature type="transmembrane region" description="Helical" evidence="8">
    <location>
        <begin position="108"/>
        <end position="125"/>
    </location>
</feature>
<feature type="transmembrane region" description="Helical" evidence="8">
    <location>
        <begin position="236"/>
        <end position="254"/>
    </location>
</feature>
<evidence type="ECO:0000313" key="9">
    <source>
        <dbReference type="EMBL" id="TAA47691.1"/>
    </source>
</evidence>
<sequence length="257" mass="27680">MFELGLDLHVWALLCGAALLAGFVDAIAGGGGLLTVPALMSAGLPPHIVLGTNKLAATFGSFAASLTYYRKRLFQPMFWIYSICCTAVGAIIGTVVVDLISADWLERILPLVIIFIALYTLFQRTPPLYQNRLPKRSSRLVKAQSAQGVVLGFYDGFAGPGTGAFWMVSNMAIYKMDILRSSGVAKAMNFVSNACSLAAFIWLSHVNWGIGLAMGICIMLGSFIGAHTAIRFGASFIKPVFITVVVLMALKLAYQAW</sequence>
<keyword evidence="3" id="KW-0813">Transport</keyword>
<accession>A0ABY1WSZ7</accession>
<evidence type="ECO:0000256" key="2">
    <source>
        <dbReference type="ARBA" id="ARBA00009142"/>
    </source>
</evidence>
<keyword evidence="6 8" id="KW-1133">Transmembrane helix</keyword>
<dbReference type="Pfam" id="PF01925">
    <property type="entry name" value="TauE"/>
    <property type="match status" value="1"/>
</dbReference>
<keyword evidence="7 8" id="KW-0472">Membrane</keyword>